<dbReference type="OrthoDB" id="6255506at2759"/>
<name>A0A1R3IK70_COCAP</name>
<feature type="region of interest" description="Disordered" evidence="1">
    <location>
        <begin position="260"/>
        <end position="347"/>
    </location>
</feature>
<keyword evidence="3" id="KW-1185">Reference proteome</keyword>
<dbReference type="EMBL" id="AWWV01009936">
    <property type="protein sequence ID" value="OMO82953.1"/>
    <property type="molecule type" value="Genomic_DNA"/>
</dbReference>
<dbReference type="AlphaFoldDB" id="A0A1R3IK70"/>
<feature type="compositionally biased region" description="Acidic residues" evidence="1">
    <location>
        <begin position="314"/>
        <end position="326"/>
    </location>
</feature>
<gene>
    <name evidence="2" type="ORF">CCACVL1_11647</name>
</gene>
<feature type="compositionally biased region" description="Basic and acidic residues" evidence="1">
    <location>
        <begin position="335"/>
        <end position="347"/>
    </location>
</feature>
<organism evidence="2 3">
    <name type="scientific">Corchorus capsularis</name>
    <name type="common">Jute</name>
    <dbReference type="NCBI Taxonomy" id="210143"/>
    <lineage>
        <taxon>Eukaryota</taxon>
        <taxon>Viridiplantae</taxon>
        <taxon>Streptophyta</taxon>
        <taxon>Embryophyta</taxon>
        <taxon>Tracheophyta</taxon>
        <taxon>Spermatophyta</taxon>
        <taxon>Magnoliopsida</taxon>
        <taxon>eudicotyledons</taxon>
        <taxon>Gunneridae</taxon>
        <taxon>Pentapetalae</taxon>
        <taxon>rosids</taxon>
        <taxon>malvids</taxon>
        <taxon>Malvales</taxon>
        <taxon>Malvaceae</taxon>
        <taxon>Grewioideae</taxon>
        <taxon>Apeibeae</taxon>
        <taxon>Corchorus</taxon>
    </lineage>
</organism>
<comment type="caution">
    <text evidence="2">The sequence shown here is derived from an EMBL/GenBank/DDBJ whole genome shotgun (WGS) entry which is preliminary data.</text>
</comment>
<feature type="compositionally biased region" description="Acidic residues" evidence="1">
    <location>
        <begin position="278"/>
        <end position="303"/>
    </location>
</feature>
<feature type="compositionally biased region" description="Acidic residues" evidence="1">
    <location>
        <begin position="260"/>
        <end position="269"/>
    </location>
</feature>
<evidence type="ECO:0000313" key="2">
    <source>
        <dbReference type="EMBL" id="OMO82953.1"/>
    </source>
</evidence>
<dbReference type="STRING" id="210143.A0A1R3IK70"/>
<dbReference type="PANTHER" id="PTHR31934:SF2">
    <property type="entry name" value="RNA-DIRECTED DNA METHYLATION 4"/>
    <property type="match status" value="1"/>
</dbReference>
<dbReference type="Gramene" id="OMO82953">
    <property type="protein sequence ID" value="OMO82953"/>
    <property type="gene ID" value="CCACVL1_11647"/>
</dbReference>
<proteinExistence type="predicted"/>
<reference evidence="2 3" key="1">
    <citation type="submission" date="2013-09" db="EMBL/GenBank/DDBJ databases">
        <title>Corchorus capsularis genome sequencing.</title>
        <authorList>
            <person name="Alam M."/>
            <person name="Haque M.S."/>
            <person name="Islam M.S."/>
            <person name="Emdad E.M."/>
            <person name="Islam M.M."/>
            <person name="Ahmed B."/>
            <person name="Halim A."/>
            <person name="Hossen Q.M.M."/>
            <person name="Hossain M.Z."/>
            <person name="Ahmed R."/>
            <person name="Khan M.M."/>
            <person name="Islam R."/>
            <person name="Rashid M.M."/>
            <person name="Khan S.A."/>
            <person name="Rahman M.S."/>
            <person name="Alam M."/>
        </authorList>
    </citation>
    <scope>NUCLEOTIDE SEQUENCE [LARGE SCALE GENOMIC DNA]</scope>
    <source>
        <strain evidence="3">cv. CVL-1</strain>
        <tissue evidence="2">Whole seedling</tissue>
    </source>
</reference>
<dbReference type="PANTHER" id="PTHR31934">
    <property type="entry name" value="ALPHA/BETA-HYDROLASES SUPERFAMILY PROTEIN"/>
    <property type="match status" value="1"/>
</dbReference>
<protein>
    <submittedName>
        <fullName evidence="2">Uncharacterized protein</fullName>
    </submittedName>
</protein>
<evidence type="ECO:0000313" key="3">
    <source>
        <dbReference type="Proteomes" id="UP000188268"/>
    </source>
</evidence>
<dbReference type="Proteomes" id="UP000188268">
    <property type="component" value="Unassembled WGS sequence"/>
</dbReference>
<accession>A0A1R3IK70</accession>
<evidence type="ECO:0000256" key="1">
    <source>
        <dbReference type="SAM" id="MobiDB-lite"/>
    </source>
</evidence>
<sequence>MAGDGEITSATLQPTADKPLIVRVKRKVSQSPLGALWLEINERPSKRAFSDFQKLSLSESSLKEELKNKKVFLHHVDTVISPEATVDIVQSFIKNPADATANGDAKTRQGLHTLKRNNRQDQLSKSIQNQEEVAKNARFEQISRSRKDKKEAVDELCHFYDVVRVDAEESSSRMQVEEEISLEDQKLLASFLPLLKEHIPIAAAQIQSDMRAYVSEQDEYVYDYYTVNDDEMDLDVNMASNPFPLVQVDDEDFYDVPYESEYDSEDSNAEDNPRNEYPDETSEDEEGEEDEEEDASDESEEGSEQASRDSSDLYSEDEIYCDDDDDGTNHLNHGSSDDDNNKGENWI</sequence>
<dbReference type="OMA" id="NPFPLVQ"/>